<dbReference type="GO" id="GO:0005886">
    <property type="term" value="C:plasma membrane"/>
    <property type="evidence" value="ECO:0007669"/>
    <property type="project" value="UniProtKB-SubCell"/>
</dbReference>
<evidence type="ECO:0000259" key="8">
    <source>
        <dbReference type="Pfam" id="PF00892"/>
    </source>
</evidence>
<keyword evidence="4 7" id="KW-0812">Transmembrane</keyword>
<comment type="similarity">
    <text evidence="2">Belongs to the EamA transporter family.</text>
</comment>
<feature type="transmembrane region" description="Helical" evidence="7">
    <location>
        <begin position="152"/>
        <end position="172"/>
    </location>
</feature>
<dbReference type="AlphaFoldDB" id="A0A4P8XX28"/>
<feature type="transmembrane region" description="Helical" evidence="7">
    <location>
        <begin position="123"/>
        <end position="140"/>
    </location>
</feature>
<evidence type="ECO:0000256" key="1">
    <source>
        <dbReference type="ARBA" id="ARBA00004651"/>
    </source>
</evidence>
<dbReference type="Pfam" id="PF00892">
    <property type="entry name" value="EamA"/>
    <property type="match status" value="2"/>
</dbReference>
<dbReference type="InterPro" id="IPR000620">
    <property type="entry name" value="EamA_dom"/>
</dbReference>
<feature type="transmembrane region" description="Helical" evidence="7">
    <location>
        <begin position="34"/>
        <end position="52"/>
    </location>
</feature>
<evidence type="ECO:0000256" key="7">
    <source>
        <dbReference type="SAM" id="Phobius"/>
    </source>
</evidence>
<dbReference type="Proteomes" id="UP000301475">
    <property type="component" value="Chromosome"/>
</dbReference>
<feature type="transmembrane region" description="Helical" evidence="7">
    <location>
        <begin position="92"/>
        <end position="114"/>
    </location>
</feature>
<dbReference type="InterPro" id="IPR037185">
    <property type="entry name" value="EmrE-like"/>
</dbReference>
<reference evidence="9 10" key="1">
    <citation type="submission" date="2019-04" db="EMBL/GenBank/DDBJ databases">
        <authorList>
            <person name="Embree M."/>
            <person name="Gaffney J.R."/>
        </authorList>
    </citation>
    <scope>NUCLEOTIDE SEQUENCE [LARGE SCALE GENOMIC DNA]</scope>
    <source>
        <strain evidence="9 10">JE7A12</strain>
    </source>
</reference>
<dbReference type="PANTHER" id="PTHR32322:SF18">
    <property type="entry name" value="S-ADENOSYLMETHIONINE_S-ADENOSYLHOMOCYSTEINE TRANSPORTER"/>
    <property type="match status" value="1"/>
</dbReference>
<comment type="subcellular location">
    <subcellularLocation>
        <location evidence="1">Cell membrane</location>
        <topology evidence="1">Multi-pass membrane protein</topology>
    </subcellularLocation>
</comment>
<feature type="domain" description="EamA" evidence="8">
    <location>
        <begin position="4"/>
        <end position="137"/>
    </location>
</feature>
<evidence type="ECO:0000256" key="5">
    <source>
        <dbReference type="ARBA" id="ARBA00022989"/>
    </source>
</evidence>
<sequence>MSSIFIIIAGILWGIISVFVTTLKSIGFSSMEVVALRVIFSAIILVIYLLVTDRSKLKIKLKDIPLFCGTGICSIVFFNFCYFQSIEIIGGAAIPALLLYTAPIFVMFMSLFLFKENITVKKVISLLVTILGMCFLTGVFSGKETITLEGFLYGLGAGFGYALYSIFGKLLLKKYDSMTITTYTFVVASVAVIPFSGIIKDYNLMLNTESLLWSLGLALVCTILPFILYTKGLLKVEAGKASILATVEPFVAAIIGVTVFSESITVEKIIGMVLILFAIVLLNINIRKAK</sequence>
<protein>
    <submittedName>
        <fullName evidence="9">EamA family transporter</fullName>
    </submittedName>
</protein>
<feature type="transmembrane region" description="Helical" evidence="7">
    <location>
        <begin position="266"/>
        <end position="286"/>
    </location>
</feature>
<dbReference type="EMBL" id="CP039381">
    <property type="protein sequence ID" value="QCT07587.1"/>
    <property type="molecule type" value="Genomic_DNA"/>
</dbReference>
<dbReference type="PANTHER" id="PTHR32322">
    <property type="entry name" value="INNER MEMBRANE TRANSPORTER"/>
    <property type="match status" value="1"/>
</dbReference>
<name>A0A4P8XX28_9FIRM</name>
<evidence type="ECO:0000256" key="4">
    <source>
        <dbReference type="ARBA" id="ARBA00022692"/>
    </source>
</evidence>
<dbReference type="SUPFAM" id="SSF103481">
    <property type="entry name" value="Multidrug resistance efflux transporter EmrE"/>
    <property type="match status" value="2"/>
</dbReference>
<feature type="transmembrane region" description="Helical" evidence="7">
    <location>
        <begin position="64"/>
        <end position="86"/>
    </location>
</feature>
<proteinExistence type="inferred from homology"/>
<keyword evidence="10" id="KW-1185">Reference proteome</keyword>
<evidence type="ECO:0000313" key="10">
    <source>
        <dbReference type="Proteomes" id="UP000301475"/>
    </source>
</evidence>
<dbReference type="InterPro" id="IPR050638">
    <property type="entry name" value="AA-Vitamin_Transporters"/>
</dbReference>
<dbReference type="RefSeq" id="WP_138157587.1">
    <property type="nucleotide sequence ID" value="NZ_CP039381.1"/>
</dbReference>
<gene>
    <name evidence="9" type="ORF">E5Z56_09560</name>
</gene>
<feature type="domain" description="EamA" evidence="8">
    <location>
        <begin position="150"/>
        <end position="283"/>
    </location>
</feature>
<evidence type="ECO:0000256" key="3">
    <source>
        <dbReference type="ARBA" id="ARBA00022475"/>
    </source>
</evidence>
<feature type="transmembrane region" description="Helical" evidence="7">
    <location>
        <begin position="179"/>
        <end position="199"/>
    </location>
</feature>
<evidence type="ECO:0000313" key="9">
    <source>
        <dbReference type="EMBL" id="QCT07587.1"/>
    </source>
</evidence>
<organism evidence="9 10">
    <name type="scientific">Ruminococcus bovis</name>
    <dbReference type="NCBI Taxonomy" id="2564099"/>
    <lineage>
        <taxon>Bacteria</taxon>
        <taxon>Bacillati</taxon>
        <taxon>Bacillota</taxon>
        <taxon>Clostridia</taxon>
        <taxon>Eubacteriales</taxon>
        <taxon>Oscillospiraceae</taxon>
        <taxon>Ruminococcus</taxon>
    </lineage>
</organism>
<accession>A0A4P8XX28</accession>
<keyword evidence="3" id="KW-1003">Cell membrane</keyword>
<feature type="transmembrane region" description="Helical" evidence="7">
    <location>
        <begin position="211"/>
        <end position="229"/>
    </location>
</feature>
<dbReference type="Gene3D" id="1.10.3730.20">
    <property type="match status" value="1"/>
</dbReference>
<keyword evidence="5 7" id="KW-1133">Transmembrane helix</keyword>
<feature type="transmembrane region" description="Helical" evidence="7">
    <location>
        <begin position="241"/>
        <end position="260"/>
    </location>
</feature>
<dbReference type="OrthoDB" id="6707571at2"/>
<feature type="transmembrane region" description="Helical" evidence="7">
    <location>
        <begin position="5"/>
        <end position="28"/>
    </location>
</feature>
<evidence type="ECO:0000256" key="2">
    <source>
        <dbReference type="ARBA" id="ARBA00007362"/>
    </source>
</evidence>
<keyword evidence="6 7" id="KW-0472">Membrane</keyword>
<dbReference type="KEGG" id="ruj:E5Z56_09560"/>
<evidence type="ECO:0000256" key="6">
    <source>
        <dbReference type="ARBA" id="ARBA00023136"/>
    </source>
</evidence>